<accession>A0A1G9ETL9</accession>
<proteinExistence type="predicted"/>
<dbReference type="AlphaFoldDB" id="A0A1G9ETL9"/>
<evidence type="ECO:0000256" key="2">
    <source>
        <dbReference type="SAM" id="Phobius"/>
    </source>
</evidence>
<protein>
    <submittedName>
        <fullName evidence="3">Uncharacterized protein</fullName>
    </submittedName>
</protein>
<evidence type="ECO:0000313" key="4">
    <source>
        <dbReference type="Proteomes" id="UP000242700"/>
    </source>
</evidence>
<keyword evidence="1" id="KW-0175">Coiled coil</keyword>
<dbReference type="OrthoDB" id="2418215at2"/>
<feature type="coiled-coil region" evidence="1">
    <location>
        <begin position="48"/>
        <end position="87"/>
    </location>
</feature>
<sequence>MGVFEFIFFTSLVTFGFIASIPLYAMRRGYNQSDEKLEIKKIVEQRKLEQIKQDNYLLENKSMALELEQIKEERELREQKAIDAKENRRWLIEDKKEEEEIEKGM</sequence>
<keyword evidence="2" id="KW-0812">Transmembrane</keyword>
<dbReference type="Proteomes" id="UP000242700">
    <property type="component" value="Unassembled WGS sequence"/>
</dbReference>
<name>A0A1G9ETL9_9STAP</name>
<keyword evidence="2" id="KW-0472">Membrane</keyword>
<dbReference type="STRING" id="586411.SAMN05216187_12110"/>
<evidence type="ECO:0000313" key="3">
    <source>
        <dbReference type="EMBL" id="SDK79480.1"/>
    </source>
</evidence>
<keyword evidence="2" id="KW-1133">Transmembrane helix</keyword>
<gene>
    <name evidence="3" type="ORF">SAMN05216187_12110</name>
</gene>
<evidence type="ECO:0000256" key="1">
    <source>
        <dbReference type="SAM" id="Coils"/>
    </source>
</evidence>
<organism evidence="3 4">
    <name type="scientific">Jeotgalicoccus aerolatus</name>
    <dbReference type="NCBI Taxonomy" id="709510"/>
    <lineage>
        <taxon>Bacteria</taxon>
        <taxon>Bacillati</taxon>
        <taxon>Bacillota</taxon>
        <taxon>Bacilli</taxon>
        <taxon>Bacillales</taxon>
        <taxon>Staphylococcaceae</taxon>
        <taxon>Jeotgalicoccus</taxon>
    </lineage>
</organism>
<feature type="transmembrane region" description="Helical" evidence="2">
    <location>
        <begin position="6"/>
        <end position="26"/>
    </location>
</feature>
<reference evidence="4" key="1">
    <citation type="submission" date="2016-10" db="EMBL/GenBank/DDBJ databases">
        <authorList>
            <person name="Varghese N."/>
            <person name="Submissions S."/>
        </authorList>
    </citation>
    <scope>NUCLEOTIDE SEQUENCE [LARGE SCALE GENOMIC DNA]</scope>
    <source>
        <strain evidence="4">CGMCC 1.8911</strain>
    </source>
</reference>
<dbReference type="EMBL" id="FNFI01000021">
    <property type="protein sequence ID" value="SDK79480.1"/>
    <property type="molecule type" value="Genomic_DNA"/>
</dbReference>
<dbReference type="RefSeq" id="WP_092600245.1">
    <property type="nucleotide sequence ID" value="NZ_FNFI01000021.1"/>
</dbReference>